<protein>
    <submittedName>
        <fullName evidence="1">Uncharacterized protein</fullName>
    </submittedName>
</protein>
<keyword evidence="2" id="KW-1185">Reference proteome</keyword>
<dbReference type="EMBL" id="BFFO01000009">
    <property type="protein sequence ID" value="GBG97290.1"/>
    <property type="molecule type" value="Genomic_DNA"/>
</dbReference>
<name>A0A2R5HKD5_9LACT</name>
<evidence type="ECO:0000313" key="1">
    <source>
        <dbReference type="EMBL" id="GBG97290.1"/>
    </source>
</evidence>
<evidence type="ECO:0000313" key="2">
    <source>
        <dbReference type="Proteomes" id="UP000245021"/>
    </source>
</evidence>
<accession>A0A2R5HKD5</accession>
<dbReference type="Proteomes" id="UP000245021">
    <property type="component" value="Unassembled WGS sequence"/>
</dbReference>
<sequence>MIQFYDQGEIKLGWKKLSSNTFFKTEMFFETEAIYLAEETDVKRVFVQFRKSSTKSVASVRLLHQRKIDEQIVFTVSLDYLPTNKAFYPRWQLDEVYLSIEDKERLSRLLNRNILEEAKKYKGIPKIKAKGYRFELLYDEAKKSISDILIKDYLEQNLQSKYSLTDTGYWNIMNDERYF</sequence>
<gene>
    <name evidence="1" type="ORF">NtB2_01429</name>
</gene>
<dbReference type="AlphaFoldDB" id="A0A2R5HKD5"/>
<reference evidence="1 2" key="1">
    <citation type="journal article" date="2018" name="Genome Announc.">
        <title>Draft Genome Sequence of Lactococcus sp. Strain NtB2 (JCM 32569), Isolated from the Gut of the Higher Termite Nasutitermes takasagoensis.</title>
        <authorList>
            <person name="Noda S."/>
            <person name="Aihara C."/>
            <person name="Yuki M."/>
            <person name="Ohkuma M."/>
        </authorList>
    </citation>
    <scope>NUCLEOTIDE SEQUENCE [LARGE SCALE GENOMIC DNA]</scope>
    <source>
        <strain evidence="1 2">NtB2</strain>
    </source>
</reference>
<comment type="caution">
    <text evidence="1">The sequence shown here is derived from an EMBL/GenBank/DDBJ whole genome shotgun (WGS) entry which is preliminary data.</text>
</comment>
<proteinExistence type="predicted"/>
<organism evidence="1 2">
    <name type="scientific">Lactococcus termiticola</name>
    <dbReference type="NCBI Taxonomy" id="2169526"/>
    <lineage>
        <taxon>Bacteria</taxon>
        <taxon>Bacillati</taxon>
        <taxon>Bacillota</taxon>
        <taxon>Bacilli</taxon>
        <taxon>Lactobacillales</taxon>
        <taxon>Streptococcaceae</taxon>
        <taxon>Lactococcus</taxon>
    </lineage>
</organism>